<keyword evidence="7 17" id="KW-0732">Signal</keyword>
<proteinExistence type="inferred from homology"/>
<feature type="short sequence motif" description="TonB C-terminal box" evidence="15">
    <location>
        <begin position="770"/>
        <end position="787"/>
    </location>
</feature>
<keyword evidence="3 14" id="KW-0813">Transport</keyword>
<dbReference type="AlphaFoldDB" id="A0A401J8P6"/>
<dbReference type="PROSITE" id="PS52016">
    <property type="entry name" value="TONB_DEPENDENT_REC_3"/>
    <property type="match status" value="1"/>
</dbReference>
<evidence type="ECO:0000256" key="2">
    <source>
        <dbReference type="ARBA" id="ARBA00009810"/>
    </source>
</evidence>
<keyword evidence="20" id="KW-1185">Reference proteome</keyword>
<evidence type="ECO:0000256" key="3">
    <source>
        <dbReference type="ARBA" id="ARBA00022448"/>
    </source>
</evidence>
<comment type="subcellular location">
    <subcellularLocation>
        <location evidence="1 14">Cell outer membrane</location>
        <topology evidence="1 14">Multi-pass membrane protein</topology>
    </subcellularLocation>
</comment>
<evidence type="ECO:0000256" key="16">
    <source>
        <dbReference type="RuleBase" id="RU003357"/>
    </source>
</evidence>
<evidence type="ECO:0000256" key="4">
    <source>
        <dbReference type="ARBA" id="ARBA00022452"/>
    </source>
</evidence>
<reference evidence="19 20" key="1">
    <citation type="submission" date="2014-12" db="EMBL/GenBank/DDBJ databases">
        <title>Whole genome sequencing of Sphingobium xenophagum OW59.</title>
        <authorList>
            <person name="Ohta Y."/>
            <person name="Nishi S."/>
            <person name="Hatada Y."/>
        </authorList>
    </citation>
    <scope>NUCLEOTIDE SEQUENCE [LARGE SCALE GENOMIC DNA]</scope>
    <source>
        <strain evidence="19 20">OW59</strain>
    </source>
</reference>
<keyword evidence="12 19" id="KW-0675">Receptor</keyword>
<evidence type="ECO:0000256" key="5">
    <source>
        <dbReference type="ARBA" id="ARBA00022496"/>
    </source>
</evidence>
<evidence type="ECO:0000256" key="8">
    <source>
        <dbReference type="ARBA" id="ARBA00023004"/>
    </source>
</evidence>
<dbReference type="Proteomes" id="UP000290975">
    <property type="component" value="Unassembled WGS sequence"/>
</dbReference>
<feature type="domain" description="Secretin/TonB short N-terminal" evidence="18">
    <location>
        <begin position="50"/>
        <end position="100"/>
    </location>
</feature>
<dbReference type="Gene3D" id="3.55.50.30">
    <property type="match status" value="1"/>
</dbReference>
<evidence type="ECO:0000256" key="7">
    <source>
        <dbReference type="ARBA" id="ARBA00022729"/>
    </source>
</evidence>
<feature type="chain" id="PRO_5019221093" evidence="17">
    <location>
        <begin position="22"/>
        <end position="787"/>
    </location>
</feature>
<dbReference type="InterPro" id="IPR010917">
    <property type="entry name" value="TonB_rcpt_CS"/>
</dbReference>
<dbReference type="Gene3D" id="2.40.170.20">
    <property type="entry name" value="TonB-dependent receptor, beta-barrel domain"/>
    <property type="match status" value="1"/>
</dbReference>
<evidence type="ECO:0000313" key="20">
    <source>
        <dbReference type="Proteomes" id="UP000290975"/>
    </source>
</evidence>
<dbReference type="InterPro" id="IPR036942">
    <property type="entry name" value="Beta-barrel_TonB_sf"/>
</dbReference>
<dbReference type="GO" id="GO:0015891">
    <property type="term" value="P:siderophore transport"/>
    <property type="evidence" value="ECO:0007669"/>
    <property type="project" value="InterPro"/>
</dbReference>
<dbReference type="NCBIfam" id="TIGR01783">
    <property type="entry name" value="TonB-siderophor"/>
    <property type="match status" value="1"/>
</dbReference>
<dbReference type="PROSITE" id="PS01156">
    <property type="entry name" value="TONB_DEPENDENT_REC_2"/>
    <property type="match status" value="1"/>
</dbReference>
<gene>
    <name evidence="19" type="ORF">MBESOW_P4204</name>
</gene>
<keyword evidence="4 14" id="KW-1134">Transmembrane beta strand</keyword>
<evidence type="ECO:0000256" key="9">
    <source>
        <dbReference type="ARBA" id="ARBA00023065"/>
    </source>
</evidence>
<keyword evidence="9" id="KW-0406">Ion transport</keyword>
<dbReference type="GO" id="GO:0015344">
    <property type="term" value="F:siderophore uptake transmembrane transporter activity"/>
    <property type="evidence" value="ECO:0007669"/>
    <property type="project" value="TreeGrafter"/>
</dbReference>
<evidence type="ECO:0000256" key="13">
    <source>
        <dbReference type="ARBA" id="ARBA00023237"/>
    </source>
</evidence>
<keyword evidence="13 14" id="KW-0998">Cell outer membrane</keyword>
<evidence type="ECO:0000256" key="6">
    <source>
        <dbReference type="ARBA" id="ARBA00022692"/>
    </source>
</evidence>
<evidence type="ECO:0000256" key="10">
    <source>
        <dbReference type="ARBA" id="ARBA00023077"/>
    </source>
</evidence>
<dbReference type="SUPFAM" id="SSF56935">
    <property type="entry name" value="Porins"/>
    <property type="match status" value="1"/>
</dbReference>
<dbReference type="InterPro" id="IPR011662">
    <property type="entry name" value="Secretin/TonB_short_N"/>
</dbReference>
<dbReference type="InterPro" id="IPR000531">
    <property type="entry name" value="Beta-barrel_TonB"/>
</dbReference>
<dbReference type="InterPro" id="IPR039426">
    <property type="entry name" value="TonB-dep_rcpt-like"/>
</dbReference>
<dbReference type="InterPro" id="IPR010105">
    <property type="entry name" value="TonB_sidphr_rcpt"/>
</dbReference>
<dbReference type="PANTHER" id="PTHR32552">
    <property type="entry name" value="FERRICHROME IRON RECEPTOR-RELATED"/>
    <property type="match status" value="1"/>
</dbReference>
<dbReference type="GO" id="GO:0038023">
    <property type="term" value="F:signaling receptor activity"/>
    <property type="evidence" value="ECO:0007669"/>
    <property type="project" value="InterPro"/>
</dbReference>
<protein>
    <submittedName>
        <fullName evidence="19">Outer-membrane receptor for ferric coprogen and ferric-rhodotorulic acid</fullName>
    </submittedName>
</protein>
<keyword evidence="10 16" id="KW-0798">TonB box</keyword>
<evidence type="ECO:0000256" key="1">
    <source>
        <dbReference type="ARBA" id="ARBA00004571"/>
    </source>
</evidence>
<evidence type="ECO:0000256" key="12">
    <source>
        <dbReference type="ARBA" id="ARBA00023170"/>
    </source>
</evidence>
<evidence type="ECO:0000256" key="11">
    <source>
        <dbReference type="ARBA" id="ARBA00023136"/>
    </source>
</evidence>
<accession>A0A401J8P6</accession>
<evidence type="ECO:0000259" key="18">
    <source>
        <dbReference type="SMART" id="SM00965"/>
    </source>
</evidence>
<keyword evidence="8" id="KW-0408">Iron</keyword>
<dbReference type="Pfam" id="PF07660">
    <property type="entry name" value="STN"/>
    <property type="match status" value="1"/>
</dbReference>
<dbReference type="Pfam" id="PF00593">
    <property type="entry name" value="TonB_dep_Rec_b-barrel"/>
    <property type="match status" value="1"/>
</dbReference>
<comment type="caution">
    <text evidence="19">The sequence shown here is derived from an EMBL/GenBank/DDBJ whole genome shotgun (WGS) entry which is preliminary data.</text>
</comment>
<name>A0A401J8P6_SPHXE</name>
<dbReference type="Gene3D" id="2.170.130.10">
    <property type="entry name" value="TonB-dependent receptor, plug domain"/>
    <property type="match status" value="1"/>
</dbReference>
<evidence type="ECO:0000256" key="17">
    <source>
        <dbReference type="SAM" id="SignalP"/>
    </source>
</evidence>
<organism evidence="19 20">
    <name type="scientific">Sphingobium xenophagum</name>
    <dbReference type="NCBI Taxonomy" id="121428"/>
    <lineage>
        <taxon>Bacteria</taxon>
        <taxon>Pseudomonadati</taxon>
        <taxon>Pseudomonadota</taxon>
        <taxon>Alphaproteobacteria</taxon>
        <taxon>Sphingomonadales</taxon>
        <taxon>Sphingomonadaceae</taxon>
        <taxon>Sphingobium</taxon>
    </lineage>
</organism>
<evidence type="ECO:0000256" key="14">
    <source>
        <dbReference type="PROSITE-ProRule" id="PRU01360"/>
    </source>
</evidence>
<dbReference type="PANTHER" id="PTHR32552:SF74">
    <property type="entry name" value="HYDROXAMATE SIDEROPHORE RECEPTOR FHUE"/>
    <property type="match status" value="1"/>
</dbReference>
<dbReference type="InterPro" id="IPR037066">
    <property type="entry name" value="Plug_dom_sf"/>
</dbReference>
<dbReference type="EMBL" id="BBQY01000060">
    <property type="protein sequence ID" value="GBH33039.1"/>
    <property type="molecule type" value="Genomic_DNA"/>
</dbReference>
<evidence type="ECO:0000313" key="19">
    <source>
        <dbReference type="EMBL" id="GBH33039.1"/>
    </source>
</evidence>
<dbReference type="GO" id="GO:0009279">
    <property type="term" value="C:cell outer membrane"/>
    <property type="evidence" value="ECO:0007669"/>
    <property type="project" value="UniProtKB-SubCell"/>
</dbReference>
<comment type="similarity">
    <text evidence="2 14 16">Belongs to the TonB-dependent receptor family.</text>
</comment>
<evidence type="ECO:0000256" key="15">
    <source>
        <dbReference type="PROSITE-ProRule" id="PRU10144"/>
    </source>
</evidence>
<keyword evidence="6 14" id="KW-0812">Transmembrane</keyword>
<dbReference type="InterPro" id="IPR012910">
    <property type="entry name" value="Plug_dom"/>
</dbReference>
<dbReference type="Pfam" id="PF07715">
    <property type="entry name" value="Plug"/>
    <property type="match status" value="1"/>
</dbReference>
<keyword evidence="11 14" id="KW-0472">Membrane</keyword>
<sequence>MGAVLMATSAMAGLVATPAAAQSASARRGFDIPSQSLAQALMIFGRQAGLQVTAEGAVTEDKTSTAVKGELAPAEALSQMLTGTGLTFRFVGNGVQIETAPQSSGNAIQLGPVQVEGAAGTSRSGDAMLASEGTGSYAAQAVTIGRQAQSLKEIPNSVSVVTRQQIEDRNINSVADGLKQVAGVQVVQYSLGNFGFTSRGMNITTLQVDGLQTADTQGAWTTDSFDISFYDRIELVRGPAALFQGSSEPGGAVNLVRKRALADTHVNIMAQAGSWDRYRGELDVTGRLDASGSLRGRLVAAYDDRGSYMDHVFARKLVLYGTLEYDITPDTTVSVGAIHQGGPSRPIFGLPTYDDGGLYMGRRSVYMGSLWDRKRDDAERYFVDVEHHLDNGGMIRLRGDRTDRAYNFKSGAFTDSYIDRATGNVDIQQIAGNGHSRDEAVDLSLTLPTLFTSADNLVIGVNHSRNSSYTRWIYGPVITRNIFNPDPTTPEPAFEDDGPTTSRTIQTGLYANARFKLVDRLTLTAGGRLSWYKGSANWQSADSKASARLVPYAALSYDITPELSAYASYSATFVPQTSVDRDGNLLKPRTGTLYELGLKGQFLDGALTGHAALYQIIDRNRAMTDPDYPDASVALGKVRSRGFEAEVVGEPATGWNVTLGYAYTRTRYLTADEGLPGLVFAPGTPEHDLKLWAVRDFSKETGRGLILGGGVNVSSGIYAGSGDLEWKQKAYALLSAQIGYQFSERFSLRLTGENLTDKKYYTRIEGWSRQSYFGDPRNVMLTARMGF</sequence>
<dbReference type="CDD" id="cd01347">
    <property type="entry name" value="ligand_gated_channel"/>
    <property type="match status" value="1"/>
</dbReference>
<feature type="signal peptide" evidence="17">
    <location>
        <begin position="1"/>
        <end position="21"/>
    </location>
</feature>
<dbReference type="SMART" id="SM00965">
    <property type="entry name" value="STN"/>
    <property type="match status" value="1"/>
</dbReference>
<keyword evidence="5" id="KW-0410">Iron transport</keyword>